<protein>
    <submittedName>
        <fullName evidence="4">Cytochrome P450</fullName>
    </submittedName>
</protein>
<evidence type="ECO:0000256" key="3">
    <source>
        <dbReference type="RuleBase" id="RU000461"/>
    </source>
</evidence>
<dbReference type="GO" id="GO:0005506">
    <property type="term" value="F:iron ion binding"/>
    <property type="evidence" value="ECO:0007669"/>
    <property type="project" value="InterPro"/>
</dbReference>
<keyword evidence="3" id="KW-0503">Monooxygenase</keyword>
<dbReference type="GO" id="GO:0004497">
    <property type="term" value="F:monooxygenase activity"/>
    <property type="evidence" value="ECO:0007669"/>
    <property type="project" value="UniProtKB-KW"/>
</dbReference>
<gene>
    <name evidence="4" type="ORF">GMOD_00002534</name>
</gene>
<organism evidence="4 5">
    <name type="scientific">Pyrenophora seminiperda CCB06</name>
    <dbReference type="NCBI Taxonomy" id="1302712"/>
    <lineage>
        <taxon>Eukaryota</taxon>
        <taxon>Fungi</taxon>
        <taxon>Dikarya</taxon>
        <taxon>Ascomycota</taxon>
        <taxon>Pezizomycotina</taxon>
        <taxon>Dothideomycetes</taxon>
        <taxon>Pleosporomycetidae</taxon>
        <taxon>Pleosporales</taxon>
        <taxon>Pleosporineae</taxon>
        <taxon>Pleosporaceae</taxon>
        <taxon>Pyrenophora</taxon>
    </lineage>
</organism>
<dbReference type="GO" id="GO:0016705">
    <property type="term" value="F:oxidoreductase activity, acting on paired donors, with incorporation or reduction of molecular oxygen"/>
    <property type="evidence" value="ECO:0007669"/>
    <property type="project" value="InterPro"/>
</dbReference>
<comment type="similarity">
    <text evidence="3">Belongs to the cytochrome P450 family.</text>
</comment>
<accession>A0A3M7M2U3</accession>
<dbReference type="InterPro" id="IPR001128">
    <property type="entry name" value="Cyt_P450"/>
</dbReference>
<dbReference type="SUPFAM" id="SSF48264">
    <property type="entry name" value="Cytochrome P450"/>
    <property type="match status" value="1"/>
</dbReference>
<dbReference type="PROSITE" id="PS00086">
    <property type="entry name" value="CYTOCHROME_P450"/>
    <property type="match status" value="1"/>
</dbReference>
<evidence type="ECO:0000256" key="1">
    <source>
        <dbReference type="ARBA" id="ARBA00022723"/>
    </source>
</evidence>
<evidence type="ECO:0000256" key="2">
    <source>
        <dbReference type="ARBA" id="ARBA00023004"/>
    </source>
</evidence>
<dbReference type="Gene3D" id="1.10.630.10">
    <property type="entry name" value="Cytochrome P450"/>
    <property type="match status" value="1"/>
</dbReference>
<keyword evidence="1 3" id="KW-0479">Metal-binding</keyword>
<dbReference type="PANTHER" id="PTHR47582">
    <property type="entry name" value="P450, PUTATIVE (EUROFUNG)-RELATED"/>
    <property type="match status" value="1"/>
</dbReference>
<name>A0A3M7M2U3_9PLEO</name>
<dbReference type="GO" id="GO:0020037">
    <property type="term" value="F:heme binding"/>
    <property type="evidence" value="ECO:0007669"/>
    <property type="project" value="InterPro"/>
</dbReference>
<dbReference type="InterPro" id="IPR017972">
    <property type="entry name" value="Cyt_P450_CS"/>
</dbReference>
<keyword evidence="2 3" id="KW-0408">Iron</keyword>
<sequence length="103" mass="11568">MASKKNLASTSAFRPFGAGATMCPGRHFSTNVILSLVAMIILKYDVSPVAGWWAAPTKHNADFWNAMPKPDWDVKVKLEKRAEEKIEWKFIWDDAMQVGDDAI</sequence>
<keyword evidence="3" id="KW-0560">Oxidoreductase</keyword>
<reference evidence="4 5" key="1">
    <citation type="journal article" date="2014" name="PLoS ONE">
        <title>De novo Genome Assembly of the Fungal Plant Pathogen Pyrenophora semeniperda.</title>
        <authorList>
            <person name="Soliai M.M."/>
            <person name="Meyer S.E."/>
            <person name="Udall J.A."/>
            <person name="Elzinga D.E."/>
            <person name="Hermansen R.A."/>
            <person name="Bodily P.M."/>
            <person name="Hart A.A."/>
            <person name="Coleman C.E."/>
        </authorList>
    </citation>
    <scope>NUCLEOTIDE SEQUENCE [LARGE SCALE GENOMIC DNA]</scope>
    <source>
        <strain evidence="4 5">CCB06</strain>
        <tissue evidence="4">Mycelium</tissue>
    </source>
</reference>
<evidence type="ECO:0000313" key="5">
    <source>
        <dbReference type="Proteomes" id="UP000265663"/>
    </source>
</evidence>
<dbReference type="InterPro" id="IPR053007">
    <property type="entry name" value="CYP450_monoxygenase_sec-met"/>
</dbReference>
<dbReference type="EMBL" id="KE747817">
    <property type="protein sequence ID" value="RMZ68719.1"/>
    <property type="molecule type" value="Genomic_DNA"/>
</dbReference>
<keyword evidence="3" id="KW-0349">Heme</keyword>
<dbReference type="InterPro" id="IPR036396">
    <property type="entry name" value="Cyt_P450_sf"/>
</dbReference>
<dbReference type="AlphaFoldDB" id="A0A3M7M2U3"/>
<evidence type="ECO:0000313" key="4">
    <source>
        <dbReference type="EMBL" id="RMZ68719.1"/>
    </source>
</evidence>
<proteinExistence type="inferred from homology"/>
<dbReference type="Proteomes" id="UP000265663">
    <property type="component" value="Unassembled WGS sequence"/>
</dbReference>
<dbReference type="Pfam" id="PF00067">
    <property type="entry name" value="p450"/>
    <property type="match status" value="1"/>
</dbReference>
<dbReference type="OrthoDB" id="3366823at2759"/>
<dbReference type="PANTHER" id="PTHR47582:SF1">
    <property type="entry name" value="P450, PUTATIVE (EUROFUNG)-RELATED"/>
    <property type="match status" value="1"/>
</dbReference>
<keyword evidence="5" id="KW-1185">Reference proteome</keyword>